<accession>A0A2T4B789</accession>
<dbReference type="AlphaFoldDB" id="A0A2T4B789"/>
<dbReference type="Proteomes" id="UP000241546">
    <property type="component" value="Unassembled WGS sequence"/>
</dbReference>
<organism evidence="2 3">
    <name type="scientific">Trichoderma citrinoviride</name>
    <dbReference type="NCBI Taxonomy" id="58853"/>
    <lineage>
        <taxon>Eukaryota</taxon>
        <taxon>Fungi</taxon>
        <taxon>Dikarya</taxon>
        <taxon>Ascomycota</taxon>
        <taxon>Pezizomycotina</taxon>
        <taxon>Sordariomycetes</taxon>
        <taxon>Hypocreomycetidae</taxon>
        <taxon>Hypocreales</taxon>
        <taxon>Hypocreaceae</taxon>
        <taxon>Trichoderma</taxon>
    </lineage>
</organism>
<reference evidence="3" key="1">
    <citation type="submission" date="2016-07" db="EMBL/GenBank/DDBJ databases">
        <title>Multiple horizontal gene transfer events from other fungi enriched the ability of initially mycotrophic Trichoderma (Ascomycota) to feed on dead plant biomass.</title>
        <authorList>
            <consortium name="DOE Joint Genome Institute"/>
            <person name="Atanasova L."/>
            <person name="Chenthamara K."/>
            <person name="Zhang J."/>
            <person name="Grujic M."/>
            <person name="Henrissat B."/>
            <person name="Kuo A."/>
            <person name="Aerts A."/>
            <person name="Salamov A."/>
            <person name="Lipzen A."/>
            <person name="Labutti K."/>
            <person name="Barry K."/>
            <person name="Miao Y."/>
            <person name="Rahimi M.J."/>
            <person name="Shen Q."/>
            <person name="Grigoriev I.V."/>
            <person name="Kubicek C.P."/>
            <person name="Druzhinina I.S."/>
        </authorList>
    </citation>
    <scope>NUCLEOTIDE SEQUENCE [LARGE SCALE GENOMIC DNA]</scope>
    <source>
        <strain evidence="3">TUCIM 6016</strain>
    </source>
</reference>
<gene>
    <name evidence="2" type="ORF">BBK36DRAFT_165449</name>
</gene>
<dbReference type="RefSeq" id="XP_024748490.1">
    <property type="nucleotide sequence ID" value="XM_024897772.1"/>
</dbReference>
<dbReference type="GeneID" id="36605890"/>
<keyword evidence="3" id="KW-1185">Reference proteome</keyword>
<proteinExistence type="predicted"/>
<sequence length="151" mass="16126">MPQPAAMPALRSTEAVAGSREAFLSDTTDVAKLSPAITPELTIPCVRFLCWTRLAPPRCATPAPVSHSVPVRASAGPSRRDSQLPGSSVDAQMLATLSLYKFAPSKRDELKPGDLKPAAQEFDALAPMPQGGRWSPYRAITVRVSGTWLNA</sequence>
<name>A0A2T4B789_9HYPO</name>
<evidence type="ECO:0000313" key="2">
    <source>
        <dbReference type="EMBL" id="PTB65170.1"/>
    </source>
</evidence>
<protein>
    <submittedName>
        <fullName evidence="2">Uncharacterized protein</fullName>
    </submittedName>
</protein>
<evidence type="ECO:0000256" key="1">
    <source>
        <dbReference type="SAM" id="MobiDB-lite"/>
    </source>
</evidence>
<evidence type="ECO:0000313" key="3">
    <source>
        <dbReference type="Proteomes" id="UP000241546"/>
    </source>
</evidence>
<dbReference type="EMBL" id="KZ680215">
    <property type="protein sequence ID" value="PTB65170.1"/>
    <property type="molecule type" value="Genomic_DNA"/>
</dbReference>
<feature type="region of interest" description="Disordered" evidence="1">
    <location>
        <begin position="59"/>
        <end position="87"/>
    </location>
</feature>